<protein>
    <submittedName>
        <fullName evidence="3">Penicillin-binding protein, transpeptidase domain protein</fullName>
    </submittedName>
</protein>
<evidence type="ECO:0000259" key="2">
    <source>
        <dbReference type="Pfam" id="PF21922"/>
    </source>
</evidence>
<dbReference type="InterPro" id="IPR050515">
    <property type="entry name" value="Beta-lactam/transpept"/>
</dbReference>
<evidence type="ECO:0000313" key="4">
    <source>
        <dbReference type="Proteomes" id="UP000010301"/>
    </source>
</evidence>
<dbReference type="GO" id="GO:0071555">
    <property type="term" value="P:cell wall organization"/>
    <property type="evidence" value="ECO:0007669"/>
    <property type="project" value="TreeGrafter"/>
</dbReference>
<dbReference type="Proteomes" id="UP000010301">
    <property type="component" value="Unassembled WGS sequence"/>
</dbReference>
<dbReference type="EMBL" id="ACFG01000004">
    <property type="protein sequence ID" value="EEH64325.1"/>
    <property type="molecule type" value="Genomic_DNA"/>
</dbReference>
<evidence type="ECO:0000259" key="1">
    <source>
        <dbReference type="Pfam" id="PF00905"/>
    </source>
</evidence>
<dbReference type="InterPro" id="IPR001460">
    <property type="entry name" value="PCN-bd_Tpept"/>
</dbReference>
<organism evidence="3 4">
    <name type="scientific">Gleimia coleocanis DSM 15436</name>
    <dbReference type="NCBI Taxonomy" id="525245"/>
    <lineage>
        <taxon>Bacteria</taxon>
        <taxon>Bacillati</taxon>
        <taxon>Actinomycetota</taxon>
        <taxon>Actinomycetes</taxon>
        <taxon>Actinomycetales</taxon>
        <taxon>Actinomycetaceae</taxon>
        <taxon>Gleimia</taxon>
    </lineage>
</organism>
<dbReference type="eggNOG" id="COG0768">
    <property type="taxonomic scope" value="Bacteria"/>
</dbReference>
<sequence length="487" mass="51221">MNPQIRRLFLLSFSMVISLLLASTYLQFWVAPELNADGRNTRAFLHAAEQDRGPIIVGGEAIAESVQVPDSRRFERNYPQGRLYATVTGWFSASLNSATRLESASSQVLTGESPSLWTQRIGNLLTGKQRQGGGIELTLVPAVQEAAAQALLGQKGAVVALNPKTGEILALYSSPTYDPNSLSMLDAEVALQNAKHLENDPDRPLNNRALDGGSYAPGSVFKIVTTAAMLENGVKPDTRLNGPADIQLPGSTTRVPNFSGTVCGAGNPTLAEAFAISCNTPFIDQTLQMQPDQLQDKAKAFGFGQSFDIPLFASESNFPATADPAQLGLASIGQGQVTASPLQMAMVGAAVANDGVLMKPYLIRSILSADLVPVEQTSPEVFSNPISAETASALKGLMINTVNQPFGTGNGLSLPNVQVAAKTGTAETGVEGFSNGWITAFAPADNPQIVVAVLVEGDTEKPIRYGSVDGAPIARRVIEAALAGGQK</sequence>
<dbReference type="OrthoDB" id="9766847at2"/>
<feature type="domain" description="Penicillin-binding protein transpeptidase" evidence="1">
    <location>
        <begin position="156"/>
        <end position="479"/>
    </location>
</feature>
<dbReference type="Pfam" id="PF21922">
    <property type="entry name" value="PBP_dimer_2"/>
    <property type="match status" value="1"/>
</dbReference>
<dbReference type="GO" id="GO:0071972">
    <property type="term" value="F:peptidoglycan L,D-transpeptidase activity"/>
    <property type="evidence" value="ECO:0007669"/>
    <property type="project" value="TreeGrafter"/>
</dbReference>
<dbReference type="PANTHER" id="PTHR30627:SF24">
    <property type="entry name" value="PENICILLIN-BINDING PROTEIN 4B"/>
    <property type="match status" value="1"/>
</dbReference>
<keyword evidence="4" id="KW-1185">Reference proteome</keyword>
<dbReference type="Gene3D" id="3.40.710.10">
    <property type="entry name" value="DD-peptidase/beta-lactamase superfamily"/>
    <property type="match status" value="1"/>
</dbReference>
<dbReference type="STRING" id="525245.HMPREF0044_0062"/>
<dbReference type="InterPro" id="IPR054120">
    <property type="entry name" value="PBPA_dimer"/>
</dbReference>
<dbReference type="PANTHER" id="PTHR30627">
    <property type="entry name" value="PEPTIDOGLYCAN D,D-TRANSPEPTIDASE"/>
    <property type="match status" value="1"/>
</dbReference>
<evidence type="ECO:0000313" key="3">
    <source>
        <dbReference type="EMBL" id="EEH64325.1"/>
    </source>
</evidence>
<dbReference type="GO" id="GO:0008658">
    <property type="term" value="F:penicillin binding"/>
    <property type="evidence" value="ECO:0007669"/>
    <property type="project" value="InterPro"/>
</dbReference>
<dbReference type="Pfam" id="PF00905">
    <property type="entry name" value="Transpeptidase"/>
    <property type="match status" value="1"/>
</dbReference>
<proteinExistence type="predicted"/>
<dbReference type="RefSeq" id="WP_006547059.1">
    <property type="nucleotide sequence ID" value="NZ_DS999545.1"/>
</dbReference>
<dbReference type="InterPro" id="IPR012338">
    <property type="entry name" value="Beta-lactam/transpept-like"/>
</dbReference>
<dbReference type="Gene3D" id="3.90.1310.10">
    <property type="entry name" value="Penicillin-binding protein 2a (Domain 2)"/>
    <property type="match status" value="1"/>
</dbReference>
<dbReference type="GO" id="GO:0005886">
    <property type="term" value="C:plasma membrane"/>
    <property type="evidence" value="ECO:0007669"/>
    <property type="project" value="TreeGrafter"/>
</dbReference>
<accession>C0VY22</accession>
<dbReference type="HOGENOM" id="CLU_009289_1_0_11"/>
<name>C0VY22_9ACTO</name>
<dbReference type="SUPFAM" id="SSF56601">
    <property type="entry name" value="beta-lactamase/transpeptidase-like"/>
    <property type="match status" value="1"/>
</dbReference>
<gene>
    <name evidence="3" type="ORF">HMPREF0044_0062</name>
</gene>
<comment type="caution">
    <text evidence="3">The sequence shown here is derived from an EMBL/GenBank/DDBJ whole genome shotgun (WGS) entry which is preliminary data.</text>
</comment>
<reference evidence="3 4" key="1">
    <citation type="submission" date="2009-01" db="EMBL/GenBank/DDBJ databases">
        <authorList>
            <person name="Qin X."/>
            <person name="Bachman B."/>
            <person name="Battles P."/>
            <person name="Bell A."/>
            <person name="Bess C."/>
            <person name="Bickham C."/>
            <person name="Chaboub L."/>
            <person name="Chen D."/>
            <person name="Coyle M."/>
            <person name="Deiros D.R."/>
            <person name="Dinh H."/>
            <person name="Forbes L."/>
            <person name="Fowler G."/>
            <person name="Francisco L."/>
            <person name="Fu Q."/>
            <person name="Gubbala S."/>
            <person name="Hale W."/>
            <person name="Han Y."/>
            <person name="Hemphill L."/>
            <person name="Highlander S.K."/>
            <person name="Hirani K."/>
            <person name="Hogues M."/>
            <person name="Jackson L."/>
            <person name="Jakkamsetti A."/>
            <person name="Javaid M."/>
            <person name="Jiang H."/>
            <person name="Korchina V."/>
            <person name="Kovar C."/>
            <person name="Lara F."/>
            <person name="Lee S."/>
            <person name="Mata R."/>
            <person name="Mathew T."/>
            <person name="Moen C."/>
            <person name="Morales K."/>
            <person name="Munidasa M."/>
            <person name="Nazareth L."/>
            <person name="Ngo R."/>
            <person name="Nguyen L."/>
            <person name="Okwuonu G."/>
            <person name="Ongeri F."/>
            <person name="Patil S."/>
            <person name="Petrosino J."/>
            <person name="Pham C."/>
            <person name="Pham P."/>
            <person name="Pu L.-L."/>
            <person name="Puazo M."/>
            <person name="Raj R."/>
            <person name="Reid J."/>
            <person name="Rouhana J."/>
            <person name="Saada N."/>
            <person name="Shang Y."/>
            <person name="Simmons D."/>
            <person name="Thornton R."/>
            <person name="Warren J."/>
            <person name="Weissenberger G."/>
            <person name="Zhang J."/>
            <person name="Zhang L."/>
            <person name="Zhou C."/>
            <person name="Zhu D."/>
            <person name="Muzny D."/>
            <person name="Worley K."/>
            <person name="Gibbs R."/>
        </authorList>
    </citation>
    <scope>NUCLEOTIDE SEQUENCE [LARGE SCALE GENOMIC DNA]</scope>
    <source>
        <strain evidence="3 4">DSM 15436</strain>
    </source>
</reference>
<feature type="domain" description="Penicillin binding protein A dimerisation" evidence="2">
    <location>
        <begin position="52"/>
        <end position="134"/>
    </location>
</feature>
<dbReference type="AlphaFoldDB" id="C0VY22"/>